<dbReference type="RefSeq" id="XP_041287539.1">
    <property type="nucleotide sequence ID" value="XM_041430226.1"/>
</dbReference>
<feature type="non-terminal residue" evidence="12">
    <location>
        <position position="58"/>
    </location>
</feature>
<evidence type="ECO:0000256" key="10">
    <source>
        <dbReference type="ARBA" id="ARBA00023033"/>
    </source>
</evidence>
<keyword evidence="10" id="KW-0503">Monooxygenase</keyword>
<dbReference type="GeneID" id="64692485"/>
<dbReference type="Gene3D" id="1.10.630.10">
    <property type="entry name" value="Cytochrome P450"/>
    <property type="match status" value="1"/>
</dbReference>
<evidence type="ECO:0000256" key="7">
    <source>
        <dbReference type="ARBA" id="ARBA00022989"/>
    </source>
</evidence>
<gene>
    <name evidence="12" type="ORF">F5147DRAFT_540580</name>
</gene>
<dbReference type="GO" id="GO:0004497">
    <property type="term" value="F:monooxygenase activity"/>
    <property type="evidence" value="ECO:0007669"/>
    <property type="project" value="UniProtKB-KW"/>
</dbReference>
<keyword evidence="6" id="KW-0479">Metal-binding</keyword>
<dbReference type="Pfam" id="PF00067">
    <property type="entry name" value="p450"/>
    <property type="match status" value="1"/>
</dbReference>
<dbReference type="Proteomes" id="UP000823399">
    <property type="component" value="Unassembled WGS sequence"/>
</dbReference>
<comment type="caution">
    <text evidence="12">The sequence shown here is derived from an EMBL/GenBank/DDBJ whole genome shotgun (WGS) entry which is preliminary data.</text>
</comment>
<proteinExistence type="inferred from homology"/>
<dbReference type="AlphaFoldDB" id="A0A9P7EXZ9"/>
<keyword evidence="9" id="KW-0408">Iron</keyword>
<accession>A0A9P7EXZ9</accession>
<dbReference type="InterPro" id="IPR036396">
    <property type="entry name" value="Cyt_P450_sf"/>
</dbReference>
<evidence type="ECO:0000256" key="9">
    <source>
        <dbReference type="ARBA" id="ARBA00023004"/>
    </source>
</evidence>
<keyword evidence="5" id="KW-0812">Transmembrane</keyword>
<comment type="similarity">
    <text evidence="3">Belongs to the cytochrome P450 family.</text>
</comment>
<dbReference type="SUPFAM" id="SSF48264">
    <property type="entry name" value="Cytochrome P450"/>
    <property type="match status" value="1"/>
</dbReference>
<dbReference type="GO" id="GO:0016705">
    <property type="term" value="F:oxidoreductase activity, acting on paired donors, with incorporation or reduction of molecular oxygen"/>
    <property type="evidence" value="ECO:0007669"/>
    <property type="project" value="InterPro"/>
</dbReference>
<keyword evidence="11" id="KW-0472">Membrane</keyword>
<evidence type="ECO:0000256" key="3">
    <source>
        <dbReference type="ARBA" id="ARBA00010617"/>
    </source>
</evidence>
<keyword evidence="13" id="KW-1185">Reference proteome</keyword>
<evidence type="ECO:0000256" key="6">
    <source>
        <dbReference type="ARBA" id="ARBA00022723"/>
    </source>
</evidence>
<evidence type="ECO:0000256" key="8">
    <source>
        <dbReference type="ARBA" id="ARBA00023002"/>
    </source>
</evidence>
<evidence type="ECO:0000313" key="13">
    <source>
        <dbReference type="Proteomes" id="UP000823399"/>
    </source>
</evidence>
<evidence type="ECO:0000256" key="2">
    <source>
        <dbReference type="ARBA" id="ARBA00004167"/>
    </source>
</evidence>
<evidence type="ECO:0000256" key="11">
    <source>
        <dbReference type="ARBA" id="ARBA00023136"/>
    </source>
</evidence>
<dbReference type="GO" id="GO:0005506">
    <property type="term" value="F:iron ion binding"/>
    <property type="evidence" value="ECO:0007669"/>
    <property type="project" value="InterPro"/>
</dbReference>
<comment type="cofactor">
    <cofactor evidence="1">
        <name>heme</name>
        <dbReference type="ChEBI" id="CHEBI:30413"/>
    </cofactor>
</comment>
<keyword evidence="8" id="KW-0560">Oxidoreductase</keyword>
<evidence type="ECO:0000256" key="4">
    <source>
        <dbReference type="ARBA" id="ARBA00022617"/>
    </source>
</evidence>
<keyword evidence="4" id="KW-0349">Heme</keyword>
<dbReference type="GO" id="GO:0020037">
    <property type="term" value="F:heme binding"/>
    <property type="evidence" value="ECO:0007669"/>
    <property type="project" value="InterPro"/>
</dbReference>
<sequence length="58" mass="6527">AQAEIDPVVGRDRLPTFEDRMSLPYLCVFVGVPHATTSDDTYNGYSIPKGLLFLFTEY</sequence>
<dbReference type="GO" id="GO:0016020">
    <property type="term" value="C:membrane"/>
    <property type="evidence" value="ECO:0007669"/>
    <property type="project" value="UniProtKB-SubCell"/>
</dbReference>
<dbReference type="EMBL" id="JABBWM010000079">
    <property type="protein sequence ID" value="KAG2094419.1"/>
    <property type="molecule type" value="Genomic_DNA"/>
</dbReference>
<evidence type="ECO:0000256" key="1">
    <source>
        <dbReference type="ARBA" id="ARBA00001971"/>
    </source>
</evidence>
<name>A0A9P7EXZ9_9AGAM</name>
<dbReference type="InterPro" id="IPR050364">
    <property type="entry name" value="Cytochrome_P450_fung"/>
</dbReference>
<evidence type="ECO:0000256" key="5">
    <source>
        <dbReference type="ARBA" id="ARBA00022692"/>
    </source>
</evidence>
<comment type="subcellular location">
    <subcellularLocation>
        <location evidence="2">Membrane</location>
        <topology evidence="2">Single-pass membrane protein</topology>
    </subcellularLocation>
</comment>
<organism evidence="12 13">
    <name type="scientific">Suillus discolor</name>
    <dbReference type="NCBI Taxonomy" id="1912936"/>
    <lineage>
        <taxon>Eukaryota</taxon>
        <taxon>Fungi</taxon>
        <taxon>Dikarya</taxon>
        <taxon>Basidiomycota</taxon>
        <taxon>Agaricomycotina</taxon>
        <taxon>Agaricomycetes</taxon>
        <taxon>Agaricomycetidae</taxon>
        <taxon>Boletales</taxon>
        <taxon>Suillineae</taxon>
        <taxon>Suillaceae</taxon>
        <taxon>Suillus</taxon>
    </lineage>
</organism>
<evidence type="ECO:0000313" key="12">
    <source>
        <dbReference type="EMBL" id="KAG2094419.1"/>
    </source>
</evidence>
<keyword evidence="7" id="KW-1133">Transmembrane helix</keyword>
<dbReference type="InterPro" id="IPR001128">
    <property type="entry name" value="Cyt_P450"/>
</dbReference>
<dbReference type="OrthoDB" id="2789670at2759"/>
<protein>
    <submittedName>
        <fullName evidence="12">Uncharacterized protein</fullName>
    </submittedName>
</protein>
<dbReference type="PANTHER" id="PTHR46300">
    <property type="entry name" value="P450, PUTATIVE (EUROFUNG)-RELATED-RELATED"/>
    <property type="match status" value="1"/>
</dbReference>
<dbReference type="PANTHER" id="PTHR46300:SF2">
    <property type="entry name" value="CYTOCHROME P450 MONOOXYGENASE ALNH-RELATED"/>
    <property type="match status" value="1"/>
</dbReference>
<feature type="non-terminal residue" evidence="12">
    <location>
        <position position="1"/>
    </location>
</feature>
<reference evidence="12" key="1">
    <citation type="journal article" date="2020" name="New Phytol.">
        <title>Comparative genomics reveals dynamic genome evolution in host specialist ectomycorrhizal fungi.</title>
        <authorList>
            <person name="Lofgren L.A."/>
            <person name="Nguyen N.H."/>
            <person name="Vilgalys R."/>
            <person name="Ruytinx J."/>
            <person name="Liao H.L."/>
            <person name="Branco S."/>
            <person name="Kuo A."/>
            <person name="LaButti K."/>
            <person name="Lipzen A."/>
            <person name="Andreopoulos W."/>
            <person name="Pangilinan J."/>
            <person name="Riley R."/>
            <person name="Hundley H."/>
            <person name="Na H."/>
            <person name="Barry K."/>
            <person name="Grigoriev I.V."/>
            <person name="Stajich J.E."/>
            <person name="Kennedy P.G."/>
        </authorList>
    </citation>
    <scope>NUCLEOTIDE SEQUENCE</scope>
    <source>
        <strain evidence="12">FC423</strain>
    </source>
</reference>